<keyword evidence="1" id="KW-0812">Transmembrane</keyword>
<feature type="transmembrane region" description="Helical" evidence="1">
    <location>
        <begin position="92"/>
        <end position="113"/>
    </location>
</feature>
<dbReference type="Gene3D" id="1.20.144.10">
    <property type="entry name" value="Phosphatidic acid phosphatase type 2/haloperoxidase"/>
    <property type="match status" value="1"/>
</dbReference>
<dbReference type="InterPro" id="IPR000326">
    <property type="entry name" value="PAP2/HPO"/>
</dbReference>
<protein>
    <submittedName>
        <fullName evidence="3">Phosphatase PAP2 family protein</fullName>
    </submittedName>
</protein>
<sequence>MSTQHAAPWWHGLWRRITTLPWLKAAGNAAFLVLFFRAYLAIQRHPQFEVTQIPATAIDRWIGFQPWALALYLSLWVYTALPVALQPDLRRLVRYSLHICALCLFGLAVFWLWPTSVSESVGQRAAGGMFAALHAVDEAGNACPSLHVATAVFSFFWLRAMLIDMSAPRWLRLANFCWCIGICYSTLAVKQHLVIDVLAGAALGLVGAWWSLRSASRADASMQ</sequence>
<dbReference type="RefSeq" id="WP_208007102.1">
    <property type="nucleotide sequence ID" value="NZ_CP071796.1"/>
</dbReference>
<feature type="transmembrane region" description="Helical" evidence="1">
    <location>
        <begin position="139"/>
        <end position="158"/>
    </location>
</feature>
<reference evidence="3" key="1">
    <citation type="submission" date="2021-03" db="EMBL/GenBank/DDBJ databases">
        <title>Ottowia sp. 27C isolated from the cloaca of a Giant Asian pond turtle (Heosemys grandis).</title>
        <authorList>
            <person name="Spergser J."/>
            <person name="Busse H.-J."/>
        </authorList>
    </citation>
    <scope>NUCLEOTIDE SEQUENCE</scope>
    <source>
        <strain evidence="3">27C</strain>
    </source>
</reference>
<evidence type="ECO:0000259" key="2">
    <source>
        <dbReference type="Pfam" id="PF01569"/>
    </source>
</evidence>
<name>A0A975CEQ6_9BURK</name>
<dbReference type="Pfam" id="PF01569">
    <property type="entry name" value="PAP2"/>
    <property type="match status" value="1"/>
</dbReference>
<dbReference type="Proteomes" id="UP000663903">
    <property type="component" value="Chromosome"/>
</dbReference>
<dbReference type="AlphaFoldDB" id="A0A975CEQ6"/>
<keyword evidence="1" id="KW-1133">Transmembrane helix</keyword>
<feature type="transmembrane region" description="Helical" evidence="1">
    <location>
        <begin position="62"/>
        <end position="85"/>
    </location>
</feature>
<evidence type="ECO:0000256" key="1">
    <source>
        <dbReference type="SAM" id="Phobius"/>
    </source>
</evidence>
<dbReference type="KEGG" id="otd:J1M35_10995"/>
<evidence type="ECO:0000313" key="3">
    <source>
        <dbReference type="EMBL" id="QTD43691.1"/>
    </source>
</evidence>
<feature type="domain" description="Phosphatidic acid phosphatase type 2/haloperoxidase" evidence="2">
    <location>
        <begin position="140"/>
        <end position="215"/>
    </location>
</feature>
<dbReference type="EMBL" id="CP071796">
    <property type="protein sequence ID" value="QTD43691.1"/>
    <property type="molecule type" value="Genomic_DNA"/>
</dbReference>
<proteinExistence type="predicted"/>
<accession>A0A975CEQ6</accession>
<feature type="transmembrane region" description="Helical" evidence="1">
    <location>
        <begin position="21"/>
        <end position="42"/>
    </location>
</feature>
<feature type="transmembrane region" description="Helical" evidence="1">
    <location>
        <begin position="170"/>
        <end position="187"/>
    </location>
</feature>
<evidence type="ECO:0000313" key="4">
    <source>
        <dbReference type="Proteomes" id="UP000663903"/>
    </source>
</evidence>
<organism evidence="3 4">
    <name type="scientific">Ottowia testudinis</name>
    <dbReference type="NCBI Taxonomy" id="2816950"/>
    <lineage>
        <taxon>Bacteria</taxon>
        <taxon>Pseudomonadati</taxon>
        <taxon>Pseudomonadota</taxon>
        <taxon>Betaproteobacteria</taxon>
        <taxon>Burkholderiales</taxon>
        <taxon>Comamonadaceae</taxon>
        <taxon>Ottowia</taxon>
    </lineage>
</organism>
<keyword evidence="1" id="KW-0472">Membrane</keyword>
<keyword evidence="4" id="KW-1185">Reference proteome</keyword>
<feature type="transmembrane region" description="Helical" evidence="1">
    <location>
        <begin position="193"/>
        <end position="212"/>
    </location>
</feature>
<gene>
    <name evidence="3" type="ORF">J1M35_10995</name>
</gene>